<proteinExistence type="predicted"/>
<evidence type="ECO:0000256" key="1">
    <source>
        <dbReference type="SAM" id="SignalP"/>
    </source>
</evidence>
<keyword evidence="3" id="KW-1185">Reference proteome</keyword>
<accession>A0A1N6FGG5</accession>
<feature type="chain" id="PRO_5013156255" evidence="1">
    <location>
        <begin position="20"/>
        <end position="216"/>
    </location>
</feature>
<evidence type="ECO:0000313" key="3">
    <source>
        <dbReference type="Proteomes" id="UP000185003"/>
    </source>
</evidence>
<protein>
    <submittedName>
        <fullName evidence="2">Uncharacterized protein</fullName>
    </submittedName>
</protein>
<reference evidence="2 3" key="1">
    <citation type="submission" date="2016-11" db="EMBL/GenBank/DDBJ databases">
        <authorList>
            <person name="Jaros S."/>
            <person name="Januszkiewicz K."/>
            <person name="Wedrychowicz H."/>
        </authorList>
    </citation>
    <scope>NUCLEOTIDE SEQUENCE [LARGE SCALE GENOMIC DNA]</scope>
    <source>
        <strain evidence="2 3">DSM 24787</strain>
    </source>
</reference>
<dbReference type="STRING" id="536979.SAMN04488055_2205"/>
<feature type="signal peptide" evidence="1">
    <location>
        <begin position="1"/>
        <end position="19"/>
    </location>
</feature>
<keyword evidence="1" id="KW-0732">Signal</keyword>
<evidence type="ECO:0000313" key="2">
    <source>
        <dbReference type="EMBL" id="SIN94306.1"/>
    </source>
</evidence>
<organism evidence="2 3">
    <name type="scientific">Chitinophaga niabensis</name>
    <dbReference type="NCBI Taxonomy" id="536979"/>
    <lineage>
        <taxon>Bacteria</taxon>
        <taxon>Pseudomonadati</taxon>
        <taxon>Bacteroidota</taxon>
        <taxon>Chitinophagia</taxon>
        <taxon>Chitinophagales</taxon>
        <taxon>Chitinophagaceae</taxon>
        <taxon>Chitinophaga</taxon>
    </lineage>
</organism>
<dbReference type="Proteomes" id="UP000185003">
    <property type="component" value="Unassembled WGS sequence"/>
</dbReference>
<dbReference type="EMBL" id="FSRA01000001">
    <property type="protein sequence ID" value="SIN94306.1"/>
    <property type="molecule type" value="Genomic_DNA"/>
</dbReference>
<dbReference type="RefSeq" id="WP_143197412.1">
    <property type="nucleotide sequence ID" value="NZ_FSRA01000001.1"/>
</dbReference>
<name>A0A1N6FGG5_9BACT</name>
<sequence>MRFIPICLLLLLSAKDLSAQDSIKVRYVAWYNPVKRNTIVNGVNMGLMAIPWKPAKTLIVNGITLELQPIGALATMYSLGTTVIPTVGWRKQKEGEHGSIYFTHVNDNWPANETIRTHLRGINISPGFMSEISATGLTINLLTSVITENRGLTITGFDNTSHKFSGVMISGFKNKATIGHGVQIAVFNNCREGKLVQIGLFNRIGNRVLPFVNMSL</sequence>
<dbReference type="OrthoDB" id="660602at2"/>
<gene>
    <name evidence="2" type="ORF">SAMN04488055_2205</name>
</gene>
<dbReference type="AlphaFoldDB" id="A0A1N6FGG5"/>